<sequence>MQFCEANDQVNSQLDVIDTHCHLADAVFNEDIEEVVKRAQNAGITAAVLVTENCGDFKRAFELQSRYVFVLLPPPYPLHVGLDFTPRYCTRPDSHETQRAVLLEQARLAKQLDLPLWVLPSGHTLSSRHDRWVKPGEHLRCCVYLHTRYVVSLLPSPLLTANTLRPPTCSSSILFATHSPFPSALLTLSSFLSTL</sequence>
<dbReference type="WBParaSite" id="SSLN_0000765801-mRNA-1">
    <property type="protein sequence ID" value="SSLN_0000765801-mRNA-1"/>
    <property type="gene ID" value="SSLN_0000765801"/>
</dbReference>
<comment type="function">
    <text evidence="4">Exhibits 3'-exonuclease activities and apurinic/apyrimidinic (AP) endonuclease (in vitro). Show preferential AP endonuclease activity on double-stranded DNA substrates and 3'- exonuclease activity on single-stranded DNA.</text>
</comment>
<dbReference type="SUPFAM" id="SSF51556">
    <property type="entry name" value="Metallo-dependent hydrolases"/>
    <property type="match status" value="1"/>
</dbReference>
<dbReference type="GO" id="GO:0016788">
    <property type="term" value="F:hydrolase activity, acting on ester bonds"/>
    <property type="evidence" value="ECO:0007669"/>
    <property type="project" value="InterPro"/>
</dbReference>
<name>A0A183ST32_SCHSO</name>
<evidence type="ECO:0000313" key="7">
    <source>
        <dbReference type="WBParaSite" id="SSLN_0000765801-mRNA-1"/>
    </source>
</evidence>
<dbReference type="AlphaFoldDB" id="A0A183ST32"/>
<dbReference type="PANTHER" id="PTHR46317:SF1">
    <property type="entry name" value="HYDROLASE, TATD FAMILY"/>
    <property type="match status" value="1"/>
</dbReference>
<keyword evidence="3" id="KW-0378">Hydrolase</keyword>
<dbReference type="PANTHER" id="PTHR46317">
    <property type="entry name" value="HYDROLASE OF PHP SUPERFAMILY-RELATED PROTEIN"/>
    <property type="match status" value="1"/>
</dbReference>
<dbReference type="Gene3D" id="3.20.20.140">
    <property type="entry name" value="Metal-dependent hydrolases"/>
    <property type="match status" value="1"/>
</dbReference>
<protein>
    <submittedName>
        <fullName evidence="7">Deoxyribonuclease TATDN3</fullName>
    </submittedName>
</protein>
<dbReference type="InterPro" id="IPR032466">
    <property type="entry name" value="Metal_Hydrolase"/>
</dbReference>
<keyword evidence="6" id="KW-1185">Reference proteome</keyword>
<dbReference type="OrthoDB" id="413993at2759"/>
<evidence type="ECO:0000256" key="1">
    <source>
        <dbReference type="ARBA" id="ARBA00009275"/>
    </source>
</evidence>
<dbReference type="GO" id="GO:0046872">
    <property type="term" value="F:metal ion binding"/>
    <property type="evidence" value="ECO:0007669"/>
    <property type="project" value="UniProtKB-KW"/>
</dbReference>
<evidence type="ECO:0000256" key="2">
    <source>
        <dbReference type="ARBA" id="ARBA00022723"/>
    </source>
</evidence>
<dbReference type="EMBL" id="UYSU01034119">
    <property type="protein sequence ID" value="VDL93765.1"/>
    <property type="molecule type" value="Genomic_DNA"/>
</dbReference>
<reference evidence="5 6" key="2">
    <citation type="submission" date="2018-11" db="EMBL/GenBank/DDBJ databases">
        <authorList>
            <consortium name="Pathogen Informatics"/>
        </authorList>
    </citation>
    <scope>NUCLEOTIDE SEQUENCE [LARGE SCALE GENOMIC DNA]</scope>
    <source>
        <strain evidence="5 6">NST_G2</strain>
    </source>
</reference>
<evidence type="ECO:0000256" key="4">
    <source>
        <dbReference type="ARBA" id="ARBA00093287"/>
    </source>
</evidence>
<comment type="similarity">
    <text evidence="1">Belongs to the metallo-dependent hydrolases superfamily. TatD-type hydrolase family.</text>
</comment>
<organism evidence="7">
    <name type="scientific">Schistocephalus solidus</name>
    <name type="common">Tapeworm</name>
    <dbReference type="NCBI Taxonomy" id="70667"/>
    <lineage>
        <taxon>Eukaryota</taxon>
        <taxon>Metazoa</taxon>
        <taxon>Spiralia</taxon>
        <taxon>Lophotrochozoa</taxon>
        <taxon>Platyhelminthes</taxon>
        <taxon>Cestoda</taxon>
        <taxon>Eucestoda</taxon>
        <taxon>Diphyllobothriidea</taxon>
        <taxon>Diphyllobothriidae</taxon>
        <taxon>Schistocephalus</taxon>
    </lineage>
</organism>
<evidence type="ECO:0000313" key="6">
    <source>
        <dbReference type="Proteomes" id="UP000275846"/>
    </source>
</evidence>
<evidence type="ECO:0000256" key="3">
    <source>
        <dbReference type="ARBA" id="ARBA00022801"/>
    </source>
</evidence>
<accession>A0A183ST32</accession>
<proteinExistence type="inferred from homology"/>
<keyword evidence="2" id="KW-0479">Metal-binding</keyword>
<dbReference type="InterPro" id="IPR001130">
    <property type="entry name" value="TatD-like"/>
</dbReference>
<dbReference type="STRING" id="70667.A0A183ST32"/>
<dbReference type="Pfam" id="PF01026">
    <property type="entry name" value="TatD_DNase"/>
    <property type="match status" value="1"/>
</dbReference>
<gene>
    <name evidence="5" type="ORF">SSLN_LOCUS7380</name>
</gene>
<dbReference type="Proteomes" id="UP000275846">
    <property type="component" value="Unassembled WGS sequence"/>
</dbReference>
<evidence type="ECO:0000313" key="5">
    <source>
        <dbReference type="EMBL" id="VDL93765.1"/>
    </source>
</evidence>
<reference evidence="7" key="1">
    <citation type="submission" date="2016-06" db="UniProtKB">
        <authorList>
            <consortium name="WormBaseParasite"/>
        </authorList>
    </citation>
    <scope>IDENTIFICATION</scope>
</reference>